<accession>A0A820K248</accession>
<evidence type="ECO:0000313" key="2">
    <source>
        <dbReference type="Proteomes" id="UP000663844"/>
    </source>
</evidence>
<dbReference type="Proteomes" id="UP000663844">
    <property type="component" value="Unassembled WGS sequence"/>
</dbReference>
<sequence length="55" mass="6534">GVWKDALQTKLKRKRSENSDHIEVQQYQLKYARVGSGRPIKKRIGEVVQRDRQKQ</sequence>
<reference evidence="1" key="1">
    <citation type="submission" date="2021-02" db="EMBL/GenBank/DDBJ databases">
        <authorList>
            <person name="Nowell W R."/>
        </authorList>
    </citation>
    <scope>NUCLEOTIDE SEQUENCE</scope>
</reference>
<gene>
    <name evidence="1" type="ORF">OXD698_LOCUS47882</name>
</gene>
<protein>
    <submittedName>
        <fullName evidence="1">Uncharacterized protein</fullName>
    </submittedName>
</protein>
<name>A0A820K248_9BILA</name>
<dbReference type="AlphaFoldDB" id="A0A820K248"/>
<evidence type="ECO:0000313" key="1">
    <source>
        <dbReference type="EMBL" id="CAF4334555.1"/>
    </source>
</evidence>
<feature type="non-terminal residue" evidence="1">
    <location>
        <position position="1"/>
    </location>
</feature>
<organism evidence="1 2">
    <name type="scientific">Adineta steineri</name>
    <dbReference type="NCBI Taxonomy" id="433720"/>
    <lineage>
        <taxon>Eukaryota</taxon>
        <taxon>Metazoa</taxon>
        <taxon>Spiralia</taxon>
        <taxon>Gnathifera</taxon>
        <taxon>Rotifera</taxon>
        <taxon>Eurotatoria</taxon>
        <taxon>Bdelloidea</taxon>
        <taxon>Adinetida</taxon>
        <taxon>Adinetidae</taxon>
        <taxon>Adineta</taxon>
    </lineage>
</organism>
<proteinExistence type="predicted"/>
<comment type="caution">
    <text evidence="1">The sequence shown here is derived from an EMBL/GenBank/DDBJ whole genome shotgun (WGS) entry which is preliminary data.</text>
</comment>
<feature type="non-terminal residue" evidence="1">
    <location>
        <position position="55"/>
    </location>
</feature>
<dbReference type="EMBL" id="CAJOAZ010019267">
    <property type="protein sequence ID" value="CAF4334555.1"/>
    <property type="molecule type" value="Genomic_DNA"/>
</dbReference>